<dbReference type="InterPro" id="IPR006680">
    <property type="entry name" value="Amidohydro-rel"/>
</dbReference>
<dbReference type="GO" id="GO:0005737">
    <property type="term" value="C:cytoplasm"/>
    <property type="evidence" value="ECO:0007669"/>
    <property type="project" value="TreeGrafter"/>
</dbReference>
<dbReference type="GO" id="GO:0008270">
    <property type="term" value="F:zinc ion binding"/>
    <property type="evidence" value="ECO:0007669"/>
    <property type="project" value="InterPro"/>
</dbReference>
<name>A0A2S9YKG9_9BACT</name>
<dbReference type="OrthoDB" id="9803027at2"/>
<keyword evidence="8" id="KW-0862">Zinc</keyword>
<dbReference type="Gene3D" id="3.20.20.140">
    <property type="entry name" value="Metal-dependent hydrolases"/>
    <property type="match status" value="1"/>
</dbReference>
<evidence type="ECO:0000256" key="4">
    <source>
        <dbReference type="ARBA" id="ARBA00011881"/>
    </source>
</evidence>
<dbReference type="GO" id="GO:0050897">
    <property type="term" value="F:cobalt ion binding"/>
    <property type="evidence" value="ECO:0007669"/>
    <property type="project" value="InterPro"/>
</dbReference>
<evidence type="ECO:0000313" key="10">
    <source>
        <dbReference type="EMBL" id="PRQ05611.1"/>
    </source>
</evidence>
<evidence type="ECO:0000256" key="2">
    <source>
        <dbReference type="ARBA" id="ARBA00004968"/>
    </source>
</evidence>
<dbReference type="PANTHER" id="PTHR43668:SF2">
    <property type="entry name" value="ALLANTOINASE"/>
    <property type="match status" value="1"/>
</dbReference>
<dbReference type="SUPFAM" id="SSF51338">
    <property type="entry name" value="Composite domain of metallo-dependent hydrolases"/>
    <property type="match status" value="1"/>
</dbReference>
<evidence type="ECO:0000256" key="7">
    <source>
        <dbReference type="ARBA" id="ARBA00022801"/>
    </source>
</evidence>
<dbReference type="InterPro" id="IPR017593">
    <property type="entry name" value="Allantoinase"/>
</dbReference>
<evidence type="ECO:0000313" key="11">
    <source>
        <dbReference type="Proteomes" id="UP000238823"/>
    </source>
</evidence>
<dbReference type="NCBIfam" id="TIGR03178">
    <property type="entry name" value="allantoinase"/>
    <property type="match status" value="1"/>
</dbReference>
<dbReference type="EC" id="3.5.2.5" evidence="5"/>
<comment type="caution">
    <text evidence="10">The sequence shown here is derived from an EMBL/GenBank/DDBJ whole genome shotgun (WGS) entry which is preliminary data.</text>
</comment>
<dbReference type="GO" id="GO:0004038">
    <property type="term" value="F:allantoinase activity"/>
    <property type="evidence" value="ECO:0007669"/>
    <property type="project" value="UniProtKB-EC"/>
</dbReference>
<keyword evidence="7 10" id="KW-0378">Hydrolase</keyword>
<proteinExistence type="inferred from homology"/>
<dbReference type="RefSeq" id="WP_106091433.1">
    <property type="nucleotide sequence ID" value="NZ_PVNL01000092.1"/>
</dbReference>
<dbReference type="PANTHER" id="PTHR43668">
    <property type="entry name" value="ALLANTOINASE"/>
    <property type="match status" value="1"/>
</dbReference>
<organism evidence="10 11">
    <name type="scientific">Enhygromyxa salina</name>
    <dbReference type="NCBI Taxonomy" id="215803"/>
    <lineage>
        <taxon>Bacteria</taxon>
        <taxon>Pseudomonadati</taxon>
        <taxon>Myxococcota</taxon>
        <taxon>Polyangia</taxon>
        <taxon>Nannocystales</taxon>
        <taxon>Nannocystaceae</taxon>
        <taxon>Enhygromyxa</taxon>
    </lineage>
</organism>
<comment type="similarity">
    <text evidence="3">Belongs to the metallo-dependent hydrolases superfamily. Allantoinase family.</text>
</comment>
<sequence length="452" mass="48098">MSTQPSDRHVITSERVMTPDGVGPAGVIIEGDQILDVVELAAVPTGLPREDLGELALLPGLVDCHVHVNQPGRTHWEGFDTATAAAAAGGVTTLVDMPLNCLPVTTTVAGLEAKLADCRGCLWIDAGFWGGVVPGNAGELPGLAARGILGAKAFLCDSGIDEFPASDEATLREAMVALATAKIPLLAHAEIEGPAPDSSSLDPGRYESWLHARPAAWEEAAIALLIRLCRETGCAVHIVHLSAASAIPMLRAARAEGLPITVETCPHYLCLCAEEVPHDATLFKCAPPVREADNREGLWAALREGVIDLVVTDHSPCTPDLKAGGFTQAWGGIASLSLGLSSVWAEAARRGVELRSVVEWMSVAPARMTGLAGHKGAIARGHDADLFAFDPDHEFTVGPEHLHFRHKVSPWLGRRVRGRIHRTWLRGQLIYAEDRIPPFAAAPRGRPLLRTS</sequence>
<dbReference type="GO" id="GO:0000256">
    <property type="term" value="P:allantoin catabolic process"/>
    <property type="evidence" value="ECO:0007669"/>
    <property type="project" value="InterPro"/>
</dbReference>
<evidence type="ECO:0000259" key="9">
    <source>
        <dbReference type="Pfam" id="PF01979"/>
    </source>
</evidence>
<comment type="pathway">
    <text evidence="2">Nitrogen metabolism; (S)-allantoin degradation; allantoate from (S)-allantoin: step 1/1.</text>
</comment>
<dbReference type="Pfam" id="PF01979">
    <property type="entry name" value="Amidohydro_1"/>
    <property type="match status" value="1"/>
</dbReference>
<comment type="subunit">
    <text evidence="4">Homotetramer.</text>
</comment>
<dbReference type="InterPro" id="IPR032466">
    <property type="entry name" value="Metal_Hydrolase"/>
</dbReference>
<protein>
    <recommendedName>
        <fullName evidence="5">allantoinase</fullName>
        <ecNumber evidence="5">3.5.2.5</ecNumber>
    </recommendedName>
</protein>
<feature type="domain" description="Amidohydrolase-related" evidence="9">
    <location>
        <begin position="57"/>
        <end position="429"/>
    </location>
</feature>
<keyword evidence="6" id="KW-0479">Metal-binding</keyword>
<dbReference type="InterPro" id="IPR050138">
    <property type="entry name" value="DHOase/Allantoinase_Hydrolase"/>
</dbReference>
<dbReference type="EMBL" id="PVNL01000092">
    <property type="protein sequence ID" value="PRQ05611.1"/>
    <property type="molecule type" value="Genomic_DNA"/>
</dbReference>
<dbReference type="SUPFAM" id="SSF51556">
    <property type="entry name" value="Metallo-dependent hydrolases"/>
    <property type="match status" value="1"/>
</dbReference>
<comment type="cofactor">
    <cofactor evidence="1">
        <name>Zn(2+)</name>
        <dbReference type="ChEBI" id="CHEBI:29105"/>
    </cofactor>
</comment>
<accession>A0A2S9YKG9</accession>
<dbReference type="FunFam" id="3.20.20.140:FF:000032">
    <property type="entry name" value="Allantoinase Dal1"/>
    <property type="match status" value="1"/>
</dbReference>
<dbReference type="InterPro" id="IPR011059">
    <property type="entry name" value="Metal-dep_hydrolase_composite"/>
</dbReference>
<reference evidence="10 11" key="1">
    <citation type="submission" date="2018-03" db="EMBL/GenBank/DDBJ databases">
        <title>Draft Genome Sequences of the Obligatory Marine Myxobacteria Enhygromyxa salina SWB007.</title>
        <authorList>
            <person name="Poehlein A."/>
            <person name="Moghaddam J.A."/>
            <person name="Harms H."/>
            <person name="Alanjari M."/>
            <person name="Koenig G.M."/>
            <person name="Daniel R."/>
            <person name="Schaeberle T.F."/>
        </authorList>
    </citation>
    <scope>NUCLEOTIDE SEQUENCE [LARGE SCALE GENOMIC DNA]</scope>
    <source>
        <strain evidence="10 11">SWB007</strain>
    </source>
</reference>
<dbReference type="AlphaFoldDB" id="A0A2S9YKG9"/>
<gene>
    <name evidence="10" type="primary">allB</name>
    <name evidence="10" type="ORF">ENSA7_45010</name>
</gene>
<dbReference type="Proteomes" id="UP000238823">
    <property type="component" value="Unassembled WGS sequence"/>
</dbReference>
<dbReference type="GO" id="GO:0006145">
    <property type="term" value="P:purine nucleobase catabolic process"/>
    <property type="evidence" value="ECO:0007669"/>
    <property type="project" value="TreeGrafter"/>
</dbReference>
<evidence type="ECO:0000256" key="3">
    <source>
        <dbReference type="ARBA" id="ARBA00010368"/>
    </source>
</evidence>
<evidence type="ECO:0000256" key="8">
    <source>
        <dbReference type="ARBA" id="ARBA00022833"/>
    </source>
</evidence>
<evidence type="ECO:0000256" key="5">
    <source>
        <dbReference type="ARBA" id="ARBA00012863"/>
    </source>
</evidence>
<evidence type="ECO:0000256" key="1">
    <source>
        <dbReference type="ARBA" id="ARBA00001947"/>
    </source>
</evidence>
<evidence type="ECO:0000256" key="6">
    <source>
        <dbReference type="ARBA" id="ARBA00022723"/>
    </source>
</evidence>